<comment type="caution">
    <text evidence="1">The sequence shown here is derived from an EMBL/GenBank/DDBJ whole genome shotgun (WGS) entry which is preliminary data.</text>
</comment>
<evidence type="ECO:0000313" key="1">
    <source>
        <dbReference type="EMBL" id="CAF4230649.1"/>
    </source>
</evidence>
<dbReference type="Gene3D" id="2.120.10.30">
    <property type="entry name" value="TolB, C-terminal domain"/>
    <property type="match status" value="1"/>
</dbReference>
<protein>
    <submittedName>
        <fullName evidence="1">Uncharacterized protein</fullName>
    </submittedName>
</protein>
<dbReference type="AlphaFoldDB" id="A0A820DDX2"/>
<proteinExistence type="predicted"/>
<gene>
    <name evidence="1" type="ORF">OXD698_LOCUS42377</name>
</gene>
<reference evidence="1" key="1">
    <citation type="submission" date="2021-02" db="EMBL/GenBank/DDBJ databases">
        <authorList>
            <person name="Nowell W R."/>
        </authorList>
    </citation>
    <scope>NUCLEOTIDE SEQUENCE</scope>
</reference>
<dbReference type="InterPro" id="IPR011042">
    <property type="entry name" value="6-blade_b-propeller_TolB-like"/>
</dbReference>
<name>A0A820DDX2_9BILA</name>
<organism evidence="1 2">
    <name type="scientific">Adineta steineri</name>
    <dbReference type="NCBI Taxonomy" id="433720"/>
    <lineage>
        <taxon>Eukaryota</taxon>
        <taxon>Metazoa</taxon>
        <taxon>Spiralia</taxon>
        <taxon>Gnathifera</taxon>
        <taxon>Rotifera</taxon>
        <taxon>Eurotatoria</taxon>
        <taxon>Bdelloidea</taxon>
        <taxon>Adinetida</taxon>
        <taxon>Adinetidae</taxon>
        <taxon>Adineta</taxon>
    </lineage>
</organism>
<dbReference type="EMBL" id="CAJOAZ010011037">
    <property type="protein sequence ID" value="CAF4230649.1"/>
    <property type="molecule type" value="Genomic_DNA"/>
</dbReference>
<dbReference type="Proteomes" id="UP000663844">
    <property type="component" value="Unassembled WGS sequence"/>
</dbReference>
<accession>A0A820DDX2</accession>
<sequence>MIQWVRQNQTNRKILIFRIDCYGVAMGKNGFIYVSEYKKNEETRWKEGDSKGSVAFGGSVQGEEPNQLCFPEDVSFDVETNLYVVDTYKHRTLKYELCIE</sequence>
<dbReference type="SUPFAM" id="SSF101898">
    <property type="entry name" value="NHL repeat"/>
    <property type="match status" value="1"/>
</dbReference>
<evidence type="ECO:0000313" key="2">
    <source>
        <dbReference type="Proteomes" id="UP000663844"/>
    </source>
</evidence>